<evidence type="ECO:0008006" key="10">
    <source>
        <dbReference type="Google" id="ProtNLM"/>
    </source>
</evidence>
<sequence length="721" mass="84166">MEQFRELVDTTVNTLKFRKASHDTDSFLFMKYHKQQIESNLTDFFADFVIVFRYPTPPVESTRAERVQLEEKVTSAFRSMLERIQNAGLLCEVRKGDPKSLLVFILCPGDKINTKYRLNRVKDWLAGLHITGKNYSKETSEPWKVINSQVPTTAERHRVEYQLLTGSIDEGYAGIIPGENFVESVFPLHNRKFNEKWLLSWGTTWQVSKQDLTQLRDEFGEKIAFYFAFLKYYFLGLIPLAAIGAAASFFSIHFSIILSLLTCIWSVFFLAFWSWKERNWAARWSVSNCRRVEELRPQFKSTDKRYDPVTGKTIHYFPHWKRWLRKLLAAPLIIAFAFLLMSVISATFFVEFMVREYYHGPFKKFFKYGSVAVYSVSIPQLIKMYRRFAIRLNDFENYATETKYHSNLTYKIFIISFLLTYASVFLVAWVFIPFGDDLAFWIKNQLALERLDIRFGPSRLITQIMLTIHVKSLISGFFIPIGKRALSYYKRKIKSVVRRHRGREDADEQRFIESVVTESKLPDYDIYGDFVDMTTQFGSVCLFTSVWPLAPLAVLACVWVETRSDAVKICFRTKRPIPIRAESIGPWKRTMEFLAWLGTIVNTLFIYQFRNFGDMSNDPHTWENLEYTHIVYAAIFAVVAEHLFLVFRTVAGKLVSSIPSWVDIQMKQESKNLKEELLRNVTDTTGVDSQDSPTTDINMEFVIEQQYNIGVVEIMSDFKNT</sequence>
<dbReference type="Pfam" id="PF20877">
    <property type="entry name" value="Anoctamin_N"/>
    <property type="match status" value="1"/>
</dbReference>
<name>A0ABR2VV10_9FUNG</name>
<reference evidence="8 9" key="1">
    <citation type="submission" date="2023-04" db="EMBL/GenBank/DDBJ databases">
        <title>Genome of Basidiobolus ranarum AG-B5.</title>
        <authorList>
            <person name="Stajich J.E."/>
            <person name="Carter-House D."/>
            <person name="Gryganskyi A."/>
        </authorList>
    </citation>
    <scope>NUCLEOTIDE SEQUENCE [LARGE SCALE GENOMIC DNA]</scope>
    <source>
        <strain evidence="8 9">AG-B5</strain>
    </source>
</reference>
<comment type="subcellular location">
    <subcellularLocation>
        <location evidence="1">Membrane</location>
        <topology evidence="1">Multi-pass membrane protein</topology>
    </subcellularLocation>
</comment>
<dbReference type="InterPro" id="IPR049452">
    <property type="entry name" value="Anoctamin_TM"/>
</dbReference>
<dbReference type="InterPro" id="IPR049456">
    <property type="entry name" value="Anoctamin_N_fung"/>
</dbReference>
<evidence type="ECO:0000313" key="8">
    <source>
        <dbReference type="EMBL" id="KAK9702854.1"/>
    </source>
</evidence>
<feature type="transmembrane region" description="Helical" evidence="5">
    <location>
        <begin position="629"/>
        <end position="647"/>
    </location>
</feature>
<feature type="transmembrane region" description="Helical" evidence="5">
    <location>
        <begin position="327"/>
        <end position="350"/>
    </location>
</feature>
<gene>
    <name evidence="8" type="ORF">K7432_011037</name>
</gene>
<evidence type="ECO:0000256" key="2">
    <source>
        <dbReference type="ARBA" id="ARBA00022692"/>
    </source>
</evidence>
<accession>A0ABR2VV10</accession>
<evidence type="ECO:0000259" key="6">
    <source>
        <dbReference type="Pfam" id="PF04547"/>
    </source>
</evidence>
<dbReference type="PANTHER" id="PTHR12308:SF73">
    <property type="entry name" value="ANOCTAMIN"/>
    <property type="match status" value="1"/>
</dbReference>
<evidence type="ECO:0000256" key="5">
    <source>
        <dbReference type="SAM" id="Phobius"/>
    </source>
</evidence>
<feature type="transmembrane region" description="Helical" evidence="5">
    <location>
        <begin position="365"/>
        <end position="382"/>
    </location>
</feature>
<feature type="transmembrane region" description="Helical" evidence="5">
    <location>
        <begin position="412"/>
        <end position="432"/>
    </location>
</feature>
<keyword evidence="4 5" id="KW-0472">Membrane</keyword>
<evidence type="ECO:0000313" key="9">
    <source>
        <dbReference type="Proteomes" id="UP001479436"/>
    </source>
</evidence>
<feature type="transmembrane region" description="Helical" evidence="5">
    <location>
        <begin position="223"/>
        <end position="246"/>
    </location>
</feature>
<evidence type="ECO:0000259" key="7">
    <source>
        <dbReference type="Pfam" id="PF20877"/>
    </source>
</evidence>
<feature type="transmembrane region" description="Helical" evidence="5">
    <location>
        <begin position="593"/>
        <end position="609"/>
    </location>
</feature>
<feature type="domain" description="Anoctamin transmembrane" evidence="6">
    <location>
        <begin position="216"/>
        <end position="669"/>
    </location>
</feature>
<evidence type="ECO:0000256" key="4">
    <source>
        <dbReference type="ARBA" id="ARBA00023136"/>
    </source>
</evidence>
<dbReference type="Proteomes" id="UP001479436">
    <property type="component" value="Unassembled WGS sequence"/>
</dbReference>
<evidence type="ECO:0000256" key="3">
    <source>
        <dbReference type="ARBA" id="ARBA00022989"/>
    </source>
</evidence>
<keyword evidence="9" id="KW-1185">Reference proteome</keyword>
<proteinExistence type="predicted"/>
<dbReference type="PANTHER" id="PTHR12308">
    <property type="entry name" value="ANOCTAMIN"/>
    <property type="match status" value="1"/>
</dbReference>
<evidence type="ECO:0000256" key="1">
    <source>
        <dbReference type="ARBA" id="ARBA00004141"/>
    </source>
</evidence>
<comment type="caution">
    <text evidence="8">The sequence shown here is derived from an EMBL/GenBank/DDBJ whole genome shotgun (WGS) entry which is preliminary data.</text>
</comment>
<keyword evidence="3 5" id="KW-1133">Transmembrane helix</keyword>
<feature type="transmembrane region" description="Helical" evidence="5">
    <location>
        <begin position="252"/>
        <end position="273"/>
    </location>
</feature>
<dbReference type="Pfam" id="PF04547">
    <property type="entry name" value="Anoctamin"/>
    <property type="match status" value="1"/>
</dbReference>
<organism evidence="8 9">
    <name type="scientific">Basidiobolus ranarum</name>
    <dbReference type="NCBI Taxonomy" id="34480"/>
    <lineage>
        <taxon>Eukaryota</taxon>
        <taxon>Fungi</taxon>
        <taxon>Fungi incertae sedis</taxon>
        <taxon>Zoopagomycota</taxon>
        <taxon>Entomophthoromycotina</taxon>
        <taxon>Basidiobolomycetes</taxon>
        <taxon>Basidiobolales</taxon>
        <taxon>Basidiobolaceae</taxon>
        <taxon>Basidiobolus</taxon>
    </lineage>
</organism>
<feature type="domain" description="Anoctamin alpha-beta plait" evidence="7">
    <location>
        <begin position="46"/>
        <end position="180"/>
    </location>
</feature>
<feature type="transmembrane region" description="Helical" evidence="5">
    <location>
        <begin position="460"/>
        <end position="482"/>
    </location>
</feature>
<dbReference type="EMBL" id="JASJQH010007688">
    <property type="protein sequence ID" value="KAK9702854.1"/>
    <property type="molecule type" value="Genomic_DNA"/>
</dbReference>
<keyword evidence="2 5" id="KW-0812">Transmembrane</keyword>
<dbReference type="InterPro" id="IPR007632">
    <property type="entry name" value="Anoctamin"/>
</dbReference>
<protein>
    <recommendedName>
        <fullName evidence="10">Anoctamin</fullName>
    </recommendedName>
</protein>